<dbReference type="InterPro" id="IPR043129">
    <property type="entry name" value="ATPase_NBD"/>
</dbReference>
<dbReference type="eggNOG" id="KOG0679">
    <property type="taxonomic scope" value="Eukaryota"/>
</dbReference>
<evidence type="ECO:0000256" key="5">
    <source>
        <dbReference type="ARBA" id="ARBA00049360"/>
    </source>
</evidence>
<dbReference type="Pfam" id="PF00022">
    <property type="entry name" value="Actin"/>
    <property type="match status" value="1"/>
</dbReference>
<evidence type="ECO:0000313" key="7">
    <source>
        <dbReference type="EMBL" id="EEA07851.1"/>
    </source>
</evidence>
<dbReference type="GO" id="GO:0016787">
    <property type="term" value="F:hydrolase activity"/>
    <property type="evidence" value="ECO:0007669"/>
    <property type="project" value="UniProtKB-KW"/>
</dbReference>
<dbReference type="EMBL" id="DS989735">
    <property type="protein sequence ID" value="EEA07851.1"/>
    <property type="molecule type" value="Genomic_DNA"/>
</dbReference>
<sequence length="443" mass="49256">MNSENTANIPVTANPTTTNSISCVVLDIGTYLIKIGYGGEDLPRSILPCKIGIPSQKSENIDLDRMNNILFPLRPWEKRDNIEILSPYEYDPENRNIKMNEDYLIKMIQEAFFPCKPISNSNKSSYSACSVFQYGTLDDKITNNPLILPVPSNSENSFLTKMTEIAFEQLESSMFFTCKRPVLSCYACGKTSGICVDIGASNSNVCCVQDGYCFPSTIQEYPIAGDFLDSEILKKLHKSNYIIPEYGVIRDKEDKPYLIPLLNIDESYLDWSISYAIREIKHTSCCFNLSDSNTSTFTLPDGNIIDISSIRTSIPNIIFKPNNSNYGYPGIVQMIANSISDLVQNTKDTSNVTSSLILTGGTSLLNGFDSKLFQALADHKYTAFIQEDGLLPKIIASPRSIERQSAAWIGASILSSLGTFPQLAISRKDYQEFGSSITLKRCP</sequence>
<evidence type="ECO:0000313" key="8">
    <source>
        <dbReference type="Proteomes" id="UP000001460"/>
    </source>
</evidence>
<dbReference type="OrthoDB" id="5132116at2759"/>
<dbReference type="Proteomes" id="UP000001460">
    <property type="component" value="Unassembled WGS sequence"/>
</dbReference>
<keyword evidence="2" id="KW-0547">Nucleotide-binding</keyword>
<dbReference type="GeneID" id="6997297"/>
<dbReference type="OMA" id="MFHNFVG"/>
<name>B6AI10_CRYMR</name>
<evidence type="ECO:0000256" key="6">
    <source>
        <dbReference type="RuleBase" id="RU000487"/>
    </source>
</evidence>
<keyword evidence="8" id="KW-1185">Reference proteome</keyword>
<dbReference type="SUPFAM" id="SSF53067">
    <property type="entry name" value="Actin-like ATPase domain"/>
    <property type="match status" value="2"/>
</dbReference>
<evidence type="ECO:0000256" key="2">
    <source>
        <dbReference type="ARBA" id="ARBA00022741"/>
    </source>
</evidence>
<dbReference type="Gene3D" id="3.30.420.40">
    <property type="match status" value="2"/>
</dbReference>
<evidence type="ECO:0000256" key="1">
    <source>
        <dbReference type="ARBA" id="ARBA00006752"/>
    </source>
</evidence>
<keyword evidence="4" id="KW-0067">ATP-binding</keyword>
<reference evidence="7" key="1">
    <citation type="submission" date="2008-06" db="EMBL/GenBank/DDBJ databases">
        <authorList>
            <person name="Lorenzi H."/>
            <person name="Inman J."/>
            <person name="Miller J."/>
            <person name="Schobel S."/>
            <person name="Amedeo P."/>
            <person name="Caler E.V."/>
            <person name="da Silva J."/>
        </authorList>
    </citation>
    <scope>NUCLEOTIDE SEQUENCE [LARGE SCALE GENOMIC DNA]</scope>
    <source>
        <strain evidence="7">RN66</strain>
    </source>
</reference>
<comment type="similarity">
    <text evidence="1 6">Belongs to the actin family.</text>
</comment>
<evidence type="ECO:0000256" key="4">
    <source>
        <dbReference type="ARBA" id="ARBA00022840"/>
    </source>
</evidence>
<evidence type="ECO:0000256" key="3">
    <source>
        <dbReference type="ARBA" id="ARBA00022801"/>
    </source>
</evidence>
<dbReference type="PANTHER" id="PTHR11937">
    <property type="entry name" value="ACTIN"/>
    <property type="match status" value="1"/>
</dbReference>
<protein>
    <submittedName>
        <fullName evidence="7">Actin family protein</fullName>
    </submittedName>
</protein>
<organism evidence="7 8">
    <name type="scientific">Cryptosporidium muris (strain RN66)</name>
    <dbReference type="NCBI Taxonomy" id="441375"/>
    <lineage>
        <taxon>Eukaryota</taxon>
        <taxon>Sar</taxon>
        <taxon>Alveolata</taxon>
        <taxon>Apicomplexa</taxon>
        <taxon>Conoidasida</taxon>
        <taxon>Coccidia</taxon>
        <taxon>Eucoccidiorida</taxon>
        <taxon>Eimeriorina</taxon>
        <taxon>Cryptosporidiidae</taxon>
        <taxon>Cryptosporidium</taxon>
    </lineage>
</organism>
<dbReference type="VEuPathDB" id="CryptoDB:CMU_029250"/>
<keyword evidence="3" id="KW-0378">Hydrolase</keyword>
<dbReference type="Gene3D" id="3.90.640.10">
    <property type="entry name" value="Actin, Chain A, domain 4"/>
    <property type="match status" value="1"/>
</dbReference>
<accession>B6AI10</accession>
<dbReference type="STRING" id="441375.B6AI10"/>
<dbReference type="FunFam" id="3.30.420.40:FF:000058">
    <property type="entry name" value="Putative actin-related protein 5"/>
    <property type="match status" value="1"/>
</dbReference>
<comment type="catalytic activity">
    <reaction evidence="5">
        <text>ATP + H2O = ADP + phosphate + H(+)</text>
        <dbReference type="Rhea" id="RHEA:13065"/>
        <dbReference type="ChEBI" id="CHEBI:15377"/>
        <dbReference type="ChEBI" id="CHEBI:15378"/>
        <dbReference type="ChEBI" id="CHEBI:30616"/>
        <dbReference type="ChEBI" id="CHEBI:43474"/>
        <dbReference type="ChEBI" id="CHEBI:456216"/>
    </reaction>
</comment>
<dbReference type="RefSeq" id="XP_002142200.1">
    <property type="nucleotide sequence ID" value="XM_002142164.1"/>
</dbReference>
<dbReference type="AlphaFoldDB" id="B6AI10"/>
<dbReference type="InterPro" id="IPR004000">
    <property type="entry name" value="Actin"/>
</dbReference>
<dbReference type="GO" id="GO:0005524">
    <property type="term" value="F:ATP binding"/>
    <property type="evidence" value="ECO:0007669"/>
    <property type="project" value="UniProtKB-KW"/>
</dbReference>
<gene>
    <name evidence="7" type="ORF">CMU_029250</name>
</gene>
<proteinExistence type="inferred from homology"/>
<dbReference type="SMART" id="SM00268">
    <property type="entry name" value="ACTIN"/>
    <property type="match status" value="1"/>
</dbReference>